<dbReference type="GO" id="GO:0036376">
    <property type="term" value="P:sodium ion export across plasma membrane"/>
    <property type="evidence" value="ECO:0007669"/>
    <property type="project" value="InterPro"/>
</dbReference>
<keyword evidence="10 16" id="KW-1133">Transmembrane helix</keyword>
<dbReference type="InterPro" id="IPR023424">
    <property type="entry name" value="OadG"/>
</dbReference>
<evidence type="ECO:0000256" key="4">
    <source>
        <dbReference type="ARBA" id="ARBA00005844"/>
    </source>
</evidence>
<evidence type="ECO:0000256" key="11">
    <source>
        <dbReference type="ARBA" id="ARBA00023053"/>
    </source>
</evidence>
<dbReference type="GO" id="GO:0015451">
    <property type="term" value="F:decarboxylation-driven active transmembrane transporter activity"/>
    <property type="evidence" value="ECO:0007669"/>
    <property type="project" value="UniProtKB-EC"/>
</dbReference>
<keyword evidence="8 16" id="KW-0812">Transmembrane</keyword>
<keyword evidence="19" id="KW-1185">Reference proteome</keyword>
<evidence type="ECO:0000313" key="19">
    <source>
        <dbReference type="Proteomes" id="UP000229329"/>
    </source>
</evidence>
<evidence type="ECO:0000256" key="14">
    <source>
        <dbReference type="ARBA" id="ARBA00023201"/>
    </source>
</evidence>
<evidence type="ECO:0000313" key="18">
    <source>
        <dbReference type="EMBL" id="PJG85517.1"/>
    </source>
</evidence>
<evidence type="ECO:0000256" key="1">
    <source>
        <dbReference type="ARBA" id="ARBA00001959"/>
    </source>
</evidence>
<reference evidence="18 19" key="1">
    <citation type="submission" date="2017-11" db="EMBL/GenBank/DDBJ databases">
        <title>Reclassification of Bisgaard taxon 7 as Conservatibacter flavescens gen. nov., sp. nov.</title>
        <authorList>
            <person name="Christensen H."/>
        </authorList>
    </citation>
    <scope>NUCLEOTIDE SEQUENCE [LARGE SCALE GENOMIC DNA]</scope>
    <source>
        <strain evidence="18 19">7_4</strain>
    </source>
</reference>
<comment type="caution">
    <text evidence="18">The sequence shown here is derived from an EMBL/GenBank/DDBJ whole genome shotgun (WGS) entry which is preliminary data.</text>
</comment>
<accession>A0A2M8S334</accession>
<comment type="subunit">
    <text evidence="5 16">Heterotrimer of an alpha, a beta and a gamma subunit.</text>
</comment>
<proteinExistence type="inferred from homology"/>
<dbReference type="GO" id="GO:0005886">
    <property type="term" value="C:plasma membrane"/>
    <property type="evidence" value="ECO:0007669"/>
    <property type="project" value="UniProtKB-SubCell"/>
</dbReference>
<evidence type="ECO:0000256" key="8">
    <source>
        <dbReference type="ARBA" id="ARBA00022692"/>
    </source>
</evidence>
<comment type="function">
    <text evidence="2 16 17">Catalyzes the decarboxylation of oxaloacetate coupled to Na(+) translocation.</text>
</comment>
<dbReference type="AlphaFoldDB" id="A0A2M8S334"/>
<evidence type="ECO:0000256" key="9">
    <source>
        <dbReference type="ARBA" id="ARBA00022967"/>
    </source>
</evidence>
<dbReference type="InterPro" id="IPR005899">
    <property type="entry name" value="Na_pump_deCOase"/>
</dbReference>
<protein>
    <recommendedName>
        <fullName evidence="16">Probable oxaloacetate decarboxylase gamma chain</fullName>
        <ecNumber evidence="16">7.2.4.2</ecNumber>
    </recommendedName>
</protein>
<dbReference type="Proteomes" id="UP000229329">
    <property type="component" value="Unassembled WGS sequence"/>
</dbReference>
<evidence type="ECO:0000256" key="10">
    <source>
        <dbReference type="ARBA" id="ARBA00022989"/>
    </source>
</evidence>
<dbReference type="OrthoDB" id="5772594at2"/>
<keyword evidence="14 16" id="KW-0739">Sodium transport</keyword>
<comment type="catalytic activity">
    <reaction evidence="15 16 17">
        <text>oxaloacetate + 2 Na(+)(in) + H(+) = pyruvate + 2 Na(+)(out) + CO2</text>
        <dbReference type="Rhea" id="RHEA:57724"/>
        <dbReference type="ChEBI" id="CHEBI:15361"/>
        <dbReference type="ChEBI" id="CHEBI:15378"/>
        <dbReference type="ChEBI" id="CHEBI:16452"/>
        <dbReference type="ChEBI" id="CHEBI:16526"/>
        <dbReference type="ChEBI" id="CHEBI:29101"/>
        <dbReference type="EC" id="7.2.4.2"/>
    </reaction>
</comment>
<evidence type="ECO:0000256" key="7">
    <source>
        <dbReference type="ARBA" id="ARBA00022475"/>
    </source>
</evidence>
<evidence type="ECO:0000256" key="12">
    <source>
        <dbReference type="ARBA" id="ARBA00023065"/>
    </source>
</evidence>
<dbReference type="RefSeq" id="WP_100288638.1">
    <property type="nucleotide sequence ID" value="NZ_PHHA01000010.1"/>
</dbReference>
<keyword evidence="12 16" id="KW-0406">Ion transport</keyword>
<comment type="cofactor">
    <cofactor evidence="1 16 17">
        <name>Na(+)</name>
        <dbReference type="ChEBI" id="CHEBI:29101"/>
    </cofactor>
</comment>
<dbReference type="EC" id="7.2.4.2" evidence="16"/>
<gene>
    <name evidence="16" type="primary">oadG</name>
    <name evidence="18" type="ORF">CVP05_05830</name>
</gene>
<dbReference type="NCBIfam" id="NF002792">
    <property type="entry name" value="PRK02919.1"/>
    <property type="match status" value="1"/>
</dbReference>
<evidence type="ECO:0000256" key="3">
    <source>
        <dbReference type="ARBA" id="ARBA00004162"/>
    </source>
</evidence>
<keyword evidence="13 16" id="KW-0472">Membrane</keyword>
<dbReference type="Pfam" id="PF04277">
    <property type="entry name" value="OAD_gamma"/>
    <property type="match status" value="1"/>
</dbReference>
<evidence type="ECO:0000256" key="2">
    <source>
        <dbReference type="ARBA" id="ARBA00003002"/>
    </source>
</evidence>
<evidence type="ECO:0000256" key="15">
    <source>
        <dbReference type="ARBA" id="ARBA00048176"/>
    </source>
</evidence>
<sequence>MTEAQLLQEGLNLMLAGMGFVLVFLGILIYAIGFISKVIERFFPTPTPVQTASQPASLALSQVDDIERLRPVIVAAVAHYRRQQGLQ</sequence>
<keyword evidence="7 16" id="KW-1003">Cell membrane</keyword>
<dbReference type="GO" id="GO:0015081">
    <property type="term" value="F:sodium ion transmembrane transporter activity"/>
    <property type="evidence" value="ECO:0007669"/>
    <property type="project" value="UniProtKB-UniRule"/>
</dbReference>
<keyword evidence="9 16" id="KW-1278">Translocase</keyword>
<comment type="similarity">
    <text evidence="4 16 17">Belongs to the OadG family.</text>
</comment>
<dbReference type="GO" id="GO:0008948">
    <property type="term" value="F:oxaloacetate decarboxylase activity"/>
    <property type="evidence" value="ECO:0007669"/>
    <property type="project" value="UniProtKB-UniRule"/>
</dbReference>
<keyword evidence="11 16" id="KW-0915">Sodium</keyword>
<dbReference type="NCBIfam" id="TIGR01195">
    <property type="entry name" value="oadG_fam"/>
    <property type="match status" value="1"/>
</dbReference>
<evidence type="ECO:0000256" key="17">
    <source>
        <dbReference type="RuleBase" id="RU004278"/>
    </source>
</evidence>
<feature type="transmembrane region" description="Helical" evidence="16 17">
    <location>
        <begin position="12"/>
        <end position="35"/>
    </location>
</feature>
<evidence type="ECO:0000256" key="6">
    <source>
        <dbReference type="ARBA" id="ARBA00022448"/>
    </source>
</evidence>
<keyword evidence="6 16" id="KW-0813">Transport</keyword>
<evidence type="ECO:0000256" key="5">
    <source>
        <dbReference type="ARBA" id="ARBA00011869"/>
    </source>
</evidence>
<name>A0A2M8S334_9PAST</name>
<evidence type="ECO:0000256" key="13">
    <source>
        <dbReference type="ARBA" id="ARBA00023136"/>
    </source>
</evidence>
<dbReference type="HAMAP" id="MF_00404">
    <property type="entry name" value="OadG"/>
    <property type="match status" value="1"/>
</dbReference>
<dbReference type="EMBL" id="PHHA01000010">
    <property type="protein sequence ID" value="PJG85517.1"/>
    <property type="molecule type" value="Genomic_DNA"/>
</dbReference>
<evidence type="ECO:0000256" key="16">
    <source>
        <dbReference type="HAMAP-Rule" id="MF_00404"/>
    </source>
</evidence>
<comment type="subcellular location">
    <subcellularLocation>
        <location evidence="3 16 17">Cell membrane</location>
        <topology evidence="3 16 17">Single-pass membrane protein</topology>
    </subcellularLocation>
</comment>
<organism evidence="18 19">
    <name type="scientific">Conservatibacter flavescens</name>
    <dbReference type="NCBI Taxonomy" id="28161"/>
    <lineage>
        <taxon>Bacteria</taxon>
        <taxon>Pseudomonadati</taxon>
        <taxon>Pseudomonadota</taxon>
        <taxon>Gammaproteobacteria</taxon>
        <taxon>Pasteurellales</taxon>
        <taxon>Pasteurellaceae</taxon>
        <taxon>Conservatibacter</taxon>
    </lineage>
</organism>